<keyword evidence="2" id="KW-0221">Differentiation</keyword>
<keyword evidence="11" id="KW-1185">Reference proteome</keyword>
<reference evidence="12" key="1">
    <citation type="submission" date="2025-08" db="UniProtKB">
        <authorList>
            <consortium name="RefSeq"/>
        </authorList>
    </citation>
    <scope>IDENTIFICATION</scope>
    <source>
        <tissue evidence="12">Gonads</tissue>
    </source>
</reference>
<feature type="domain" description="BHLH" evidence="10">
    <location>
        <begin position="150"/>
        <end position="201"/>
    </location>
</feature>
<dbReference type="Pfam" id="PF00010">
    <property type="entry name" value="HLH"/>
    <property type="match status" value="1"/>
</dbReference>
<dbReference type="InParanoid" id="A0A6J2XQ78"/>
<evidence type="ECO:0000313" key="11">
    <source>
        <dbReference type="Proteomes" id="UP000504635"/>
    </source>
</evidence>
<comment type="function">
    <text evidence="7">Involved in the establishment and dorsoventral patterning of germ layers in the embryo.</text>
</comment>
<dbReference type="InterPro" id="IPR036638">
    <property type="entry name" value="HLH_DNA-bd_sf"/>
</dbReference>
<dbReference type="GO" id="GO:0030154">
    <property type="term" value="P:cell differentiation"/>
    <property type="evidence" value="ECO:0007669"/>
    <property type="project" value="UniProtKB-KW"/>
</dbReference>
<dbReference type="FunFam" id="4.10.280.10:FF:000030">
    <property type="entry name" value="Twist transcription factor"/>
    <property type="match status" value="1"/>
</dbReference>
<evidence type="ECO:0000256" key="3">
    <source>
        <dbReference type="ARBA" id="ARBA00023015"/>
    </source>
</evidence>
<dbReference type="InterPro" id="IPR011598">
    <property type="entry name" value="bHLH_dom"/>
</dbReference>
<proteinExistence type="predicted"/>
<evidence type="ECO:0000313" key="12">
    <source>
        <dbReference type="RefSeq" id="XP_030753537.1"/>
    </source>
</evidence>
<dbReference type="Proteomes" id="UP000504635">
    <property type="component" value="Unplaced"/>
</dbReference>
<evidence type="ECO:0000256" key="8">
    <source>
        <dbReference type="ARBA" id="ARBA00072365"/>
    </source>
</evidence>
<dbReference type="AlphaFoldDB" id="A0A6J2XQ78"/>
<keyword evidence="5" id="KW-0804">Transcription</keyword>
<protein>
    <recommendedName>
        <fullName evidence="8">Protein twist</fullName>
    </recommendedName>
</protein>
<evidence type="ECO:0000256" key="5">
    <source>
        <dbReference type="ARBA" id="ARBA00023163"/>
    </source>
</evidence>
<feature type="compositionally biased region" description="Polar residues" evidence="9">
    <location>
        <begin position="16"/>
        <end position="53"/>
    </location>
</feature>
<dbReference type="GO" id="GO:0000981">
    <property type="term" value="F:DNA-binding transcription factor activity, RNA polymerase II-specific"/>
    <property type="evidence" value="ECO:0007669"/>
    <property type="project" value="TreeGrafter"/>
</dbReference>
<dbReference type="SUPFAM" id="SSF47459">
    <property type="entry name" value="HLH, helix-loop-helix DNA-binding domain"/>
    <property type="match status" value="1"/>
</dbReference>
<organism evidence="11 12">
    <name type="scientific">Sitophilus oryzae</name>
    <name type="common">Rice weevil</name>
    <name type="synonym">Curculio oryzae</name>
    <dbReference type="NCBI Taxonomy" id="7048"/>
    <lineage>
        <taxon>Eukaryota</taxon>
        <taxon>Metazoa</taxon>
        <taxon>Ecdysozoa</taxon>
        <taxon>Arthropoda</taxon>
        <taxon>Hexapoda</taxon>
        <taxon>Insecta</taxon>
        <taxon>Pterygota</taxon>
        <taxon>Neoptera</taxon>
        <taxon>Endopterygota</taxon>
        <taxon>Coleoptera</taxon>
        <taxon>Polyphaga</taxon>
        <taxon>Cucujiformia</taxon>
        <taxon>Curculionidae</taxon>
        <taxon>Dryophthorinae</taxon>
        <taxon>Sitophilus</taxon>
    </lineage>
</organism>
<keyword evidence="6" id="KW-0539">Nucleus</keyword>
<evidence type="ECO:0000256" key="9">
    <source>
        <dbReference type="SAM" id="MobiDB-lite"/>
    </source>
</evidence>
<keyword evidence="3" id="KW-0805">Transcription regulation</keyword>
<feature type="region of interest" description="Disordered" evidence="9">
    <location>
        <begin position="114"/>
        <end position="147"/>
    </location>
</feature>
<dbReference type="PANTHER" id="PTHR23349">
    <property type="entry name" value="BASIC HELIX-LOOP-HELIX TRANSCRIPTION FACTOR, TWIST"/>
    <property type="match status" value="1"/>
</dbReference>
<accession>A0A6J2XQ78</accession>
<gene>
    <name evidence="12" type="primary">LOC115880471</name>
</gene>
<dbReference type="SMART" id="SM00353">
    <property type="entry name" value="HLH"/>
    <property type="match status" value="1"/>
</dbReference>
<name>A0A6J2XQ78_SITOR</name>
<evidence type="ECO:0000256" key="6">
    <source>
        <dbReference type="ARBA" id="ARBA00023242"/>
    </source>
</evidence>
<keyword evidence="1" id="KW-0217">Developmental protein</keyword>
<evidence type="ECO:0000256" key="7">
    <source>
        <dbReference type="ARBA" id="ARBA00059086"/>
    </source>
</evidence>
<dbReference type="RefSeq" id="XP_030753537.1">
    <property type="nucleotide sequence ID" value="XM_030897677.1"/>
</dbReference>
<keyword evidence="4" id="KW-0238">DNA-binding</keyword>
<feature type="region of interest" description="Disordered" evidence="9">
    <location>
        <begin position="1"/>
        <end position="53"/>
    </location>
</feature>
<dbReference type="CTD" id="37655"/>
<dbReference type="KEGG" id="soy:115880471"/>
<dbReference type="PROSITE" id="PS50888">
    <property type="entry name" value="BHLH"/>
    <property type="match status" value="1"/>
</dbReference>
<dbReference type="GO" id="GO:0000977">
    <property type="term" value="F:RNA polymerase II transcription regulatory region sequence-specific DNA binding"/>
    <property type="evidence" value="ECO:0007669"/>
    <property type="project" value="TreeGrafter"/>
</dbReference>
<dbReference type="GO" id="GO:0046983">
    <property type="term" value="F:protein dimerization activity"/>
    <property type="evidence" value="ECO:0007669"/>
    <property type="project" value="InterPro"/>
</dbReference>
<evidence type="ECO:0000256" key="4">
    <source>
        <dbReference type="ARBA" id="ARBA00023125"/>
    </source>
</evidence>
<dbReference type="PANTHER" id="PTHR23349:SF50">
    <property type="entry name" value="PROTEIN TWIST"/>
    <property type="match status" value="1"/>
</dbReference>
<evidence type="ECO:0000259" key="10">
    <source>
        <dbReference type="PROSITE" id="PS50888"/>
    </source>
</evidence>
<dbReference type="InterPro" id="IPR050283">
    <property type="entry name" value="E-box_TF_Regulators"/>
</dbReference>
<evidence type="ECO:0000256" key="1">
    <source>
        <dbReference type="ARBA" id="ARBA00022473"/>
    </source>
</evidence>
<sequence>MFETRAEPLSPSSSSDYEQYSTNKLTDLTNSNEKFLTSSHNHHQSAFNPYSNQVSESQYAQNIKFYEEYNKPYQAELRIQEQAVYSDSRYIQYPEHYIKSEPDDEDQHHQVLKTRSFTGRKRKIPDSEDENSFKQKVRRKSPQSYEDVQNQRIMANVRERQRTQSLNEAFASLRKSIPTLPSDKLSKIQTLKLAARYIDFLYHVLSTSSPENPGDSDVLGNVCSYTAHEKLSRAFSMWRMEGHWNAQI</sequence>
<evidence type="ECO:0000256" key="2">
    <source>
        <dbReference type="ARBA" id="ARBA00022782"/>
    </source>
</evidence>
<dbReference type="OrthoDB" id="8583783at2759"/>
<dbReference type="GeneID" id="115880471"/>
<dbReference type="Gene3D" id="4.10.280.10">
    <property type="entry name" value="Helix-loop-helix DNA-binding domain"/>
    <property type="match status" value="1"/>
</dbReference>